<protein>
    <submittedName>
        <fullName evidence="4">Putative RNA binding protein</fullName>
    </submittedName>
</protein>
<comment type="caution">
    <text evidence="4">The sequence shown here is derived from an EMBL/GenBank/DDBJ whole genome shotgun (WGS) entry which is preliminary data.</text>
</comment>
<dbReference type="SUPFAM" id="SSF109905">
    <property type="entry name" value="Surp module (SWAP domain)"/>
    <property type="match status" value="1"/>
</dbReference>
<dbReference type="PANTHER" id="PTHR13384">
    <property type="entry name" value="G PATCH DOMAIN-CONTAINING PROTEIN 1"/>
    <property type="match status" value="1"/>
</dbReference>
<dbReference type="FunCoup" id="A0A7J7CJ66">
    <property type="interactions" value="3668"/>
</dbReference>
<dbReference type="InParanoid" id="A0A7J7CJ66"/>
<dbReference type="InterPro" id="IPR035967">
    <property type="entry name" value="SWAP/Surp_sf"/>
</dbReference>
<organism evidence="4 5">
    <name type="scientific">Tripterygium wilfordii</name>
    <name type="common">Thunder God vine</name>
    <dbReference type="NCBI Taxonomy" id="458696"/>
    <lineage>
        <taxon>Eukaryota</taxon>
        <taxon>Viridiplantae</taxon>
        <taxon>Streptophyta</taxon>
        <taxon>Embryophyta</taxon>
        <taxon>Tracheophyta</taxon>
        <taxon>Spermatophyta</taxon>
        <taxon>Magnoliopsida</taxon>
        <taxon>eudicotyledons</taxon>
        <taxon>Gunneridae</taxon>
        <taxon>Pentapetalae</taxon>
        <taxon>rosids</taxon>
        <taxon>fabids</taxon>
        <taxon>Celastrales</taxon>
        <taxon>Celastraceae</taxon>
        <taxon>Tripterygium</taxon>
    </lineage>
</organism>
<dbReference type="EMBL" id="JAAARO010000016">
    <property type="protein sequence ID" value="KAF5734090.1"/>
    <property type="molecule type" value="Genomic_DNA"/>
</dbReference>
<dbReference type="Gene3D" id="1.10.10.790">
    <property type="entry name" value="Surp module"/>
    <property type="match status" value="1"/>
</dbReference>
<proteinExistence type="predicted"/>
<dbReference type="AlphaFoldDB" id="A0A7J7CJ66"/>
<feature type="compositionally biased region" description="Polar residues" evidence="2">
    <location>
        <begin position="565"/>
        <end position="575"/>
    </location>
</feature>
<dbReference type="SMART" id="SM00648">
    <property type="entry name" value="SWAP"/>
    <property type="match status" value="1"/>
</dbReference>
<evidence type="ECO:0000259" key="3">
    <source>
        <dbReference type="PROSITE" id="PS50128"/>
    </source>
</evidence>
<accession>A0A7J7CJ66</accession>
<dbReference type="GO" id="GO:0006397">
    <property type="term" value="P:mRNA processing"/>
    <property type="evidence" value="ECO:0007669"/>
    <property type="project" value="UniProtKB-KW"/>
</dbReference>
<gene>
    <name evidence="4" type="ORF">HS088_TW16G00532</name>
</gene>
<dbReference type="Pfam" id="PF01805">
    <property type="entry name" value="Surp"/>
    <property type="match status" value="1"/>
</dbReference>
<dbReference type="Pfam" id="PF26093">
    <property type="entry name" value="HTH_TGH"/>
    <property type="match status" value="1"/>
</dbReference>
<name>A0A7J7CJ66_TRIWF</name>
<dbReference type="PROSITE" id="PS50128">
    <property type="entry name" value="SURP"/>
    <property type="match status" value="1"/>
</dbReference>
<dbReference type="Proteomes" id="UP000593562">
    <property type="component" value="Unassembled WGS sequence"/>
</dbReference>
<evidence type="ECO:0000256" key="1">
    <source>
        <dbReference type="ARBA" id="ARBA00022664"/>
    </source>
</evidence>
<evidence type="ECO:0000256" key="2">
    <source>
        <dbReference type="SAM" id="MobiDB-lite"/>
    </source>
</evidence>
<keyword evidence="1" id="KW-0507">mRNA processing</keyword>
<dbReference type="InterPro" id="IPR000061">
    <property type="entry name" value="Surp"/>
</dbReference>
<evidence type="ECO:0000313" key="4">
    <source>
        <dbReference type="EMBL" id="KAF5734090.1"/>
    </source>
</evidence>
<feature type="domain" description="SURP motif" evidence="3">
    <location>
        <begin position="474"/>
        <end position="516"/>
    </location>
</feature>
<sequence>MHEHFKRKNRKIPDRERNSLYFTPRNVKIDSDEEDFVFVGTPIERDDENTSRKKKPSPRPLVNCEPYLRGSKRLEMKKDEEGFMEHLQEDSLLVIPIQWVQKRDGLLSHLHRLRKNRAEVKQQSILNFLDEDERAELKGQVGTSSRFETFGFTAAECARKEAVKEQQKRPSAIPGPVPDELVIPVTESIGEKLLLKMGWRRRRSIKDSHANSLYIAGPVEERKAARELTEGESLARYGSSALVVAWNFIFFKQPLCYSNNFLTDVRREARKAFLALSSDDAKAQLADSELAEGDLESCMKHTGNDDVAASQSTALFVLNPKHDSHGLGYDPFKNAPEFRGKKRSLVSGNCEPENKKALSIRESLFGFKSGKLASGFGIGALEEYDAEDEDIYAAELSPSTDDKLKLVWKEAGVLPGFRVASSSDYQLERFNPPVIPKDFVPRHVFPGPLVTDEKYAAPPPQEVNPPEDNSLKVLIDGVATLVARCGKLYEDICKEKNQSNLLFSFLSDGNGHDYYAMKLWEEQQKHSNHSKLALDGKSIPVVQKMTAESCGKILGERPLERSPRDSSTSVTPVDTGNLQFNLSDTFTEAASFGELLELAKPFKDDPAKQERFELFLKEKYKGGLRTIYSGGVNNMPEAVRARERLDFEAAAEALQKAKLDKESNLSSVQLMEFAAAGGMQFTSGGLEKFKDAEAEDLMAKKMYPKREEFQWRPSPILCKRFDLIDPYMGKRPPTPRIRSKMDSLIFTSDSLKATKVEETVINRDQFPVAISEAQEQSKEVAEQGIELEVEAKNVREAS</sequence>
<reference evidence="4 5" key="1">
    <citation type="journal article" date="2020" name="Nat. Commun.">
        <title>Genome of Tripterygium wilfordii and identification of cytochrome P450 involved in triptolide biosynthesis.</title>
        <authorList>
            <person name="Tu L."/>
            <person name="Su P."/>
            <person name="Zhang Z."/>
            <person name="Gao L."/>
            <person name="Wang J."/>
            <person name="Hu T."/>
            <person name="Zhou J."/>
            <person name="Zhang Y."/>
            <person name="Zhao Y."/>
            <person name="Liu Y."/>
            <person name="Song Y."/>
            <person name="Tong Y."/>
            <person name="Lu Y."/>
            <person name="Yang J."/>
            <person name="Xu C."/>
            <person name="Jia M."/>
            <person name="Peters R.J."/>
            <person name="Huang L."/>
            <person name="Gao W."/>
        </authorList>
    </citation>
    <scope>NUCLEOTIDE SEQUENCE [LARGE SCALE GENOMIC DNA]</scope>
    <source>
        <strain evidence="5">cv. XIE 37</strain>
        <tissue evidence="4">Leaf</tissue>
    </source>
</reference>
<dbReference type="GO" id="GO:0005634">
    <property type="term" value="C:nucleus"/>
    <property type="evidence" value="ECO:0007669"/>
    <property type="project" value="TreeGrafter"/>
</dbReference>
<dbReference type="PANTHER" id="PTHR13384:SF19">
    <property type="entry name" value="G PATCH DOMAIN-CONTAINING PROTEIN 1"/>
    <property type="match status" value="1"/>
</dbReference>
<evidence type="ECO:0000313" key="5">
    <source>
        <dbReference type="Proteomes" id="UP000593562"/>
    </source>
</evidence>
<feature type="region of interest" description="Disordered" evidence="2">
    <location>
        <begin position="40"/>
        <end position="61"/>
    </location>
</feature>
<feature type="region of interest" description="Disordered" evidence="2">
    <location>
        <begin position="555"/>
        <end position="575"/>
    </location>
</feature>
<dbReference type="GO" id="GO:0003723">
    <property type="term" value="F:RNA binding"/>
    <property type="evidence" value="ECO:0007669"/>
    <property type="project" value="InterPro"/>
</dbReference>
<feature type="compositionally biased region" description="Basic and acidic residues" evidence="2">
    <location>
        <begin position="555"/>
        <end position="564"/>
    </location>
</feature>
<keyword evidence="5" id="KW-1185">Reference proteome</keyword>